<dbReference type="AlphaFoldDB" id="A0A9D4BUT8"/>
<reference evidence="1" key="1">
    <citation type="journal article" date="2019" name="bioRxiv">
        <title>The Genome of the Zebra Mussel, Dreissena polymorpha: A Resource for Invasive Species Research.</title>
        <authorList>
            <person name="McCartney M.A."/>
            <person name="Auch B."/>
            <person name="Kono T."/>
            <person name="Mallez S."/>
            <person name="Zhang Y."/>
            <person name="Obille A."/>
            <person name="Becker A."/>
            <person name="Abrahante J.E."/>
            <person name="Garbe J."/>
            <person name="Badalamenti J.P."/>
            <person name="Herman A."/>
            <person name="Mangelson H."/>
            <person name="Liachko I."/>
            <person name="Sullivan S."/>
            <person name="Sone E.D."/>
            <person name="Koren S."/>
            <person name="Silverstein K.A.T."/>
            <person name="Beckman K.B."/>
            <person name="Gohl D.M."/>
        </authorList>
    </citation>
    <scope>NUCLEOTIDE SEQUENCE</scope>
    <source>
        <strain evidence="1">Duluth1</strain>
        <tissue evidence="1">Whole animal</tissue>
    </source>
</reference>
<protein>
    <submittedName>
        <fullName evidence="1">Uncharacterized protein</fullName>
    </submittedName>
</protein>
<accession>A0A9D4BUT8</accession>
<reference evidence="1" key="2">
    <citation type="submission" date="2020-11" db="EMBL/GenBank/DDBJ databases">
        <authorList>
            <person name="McCartney M.A."/>
            <person name="Auch B."/>
            <person name="Kono T."/>
            <person name="Mallez S."/>
            <person name="Becker A."/>
            <person name="Gohl D.M."/>
            <person name="Silverstein K.A.T."/>
            <person name="Koren S."/>
            <person name="Bechman K.B."/>
            <person name="Herman A."/>
            <person name="Abrahante J.E."/>
            <person name="Garbe J."/>
        </authorList>
    </citation>
    <scope>NUCLEOTIDE SEQUENCE</scope>
    <source>
        <strain evidence="1">Duluth1</strain>
        <tissue evidence="1">Whole animal</tissue>
    </source>
</reference>
<dbReference type="Proteomes" id="UP000828390">
    <property type="component" value="Unassembled WGS sequence"/>
</dbReference>
<evidence type="ECO:0000313" key="2">
    <source>
        <dbReference type="Proteomes" id="UP000828390"/>
    </source>
</evidence>
<sequence>MQPFYHPSEQPYYHPSIEPPFRSSICSLFYPFVQPNFHPPMPPTHIYSLPTKPPKHPLIHLFVQLPSHTSSAAMYCCSLPTIHLCLPSIRVDSTVHPVQQP</sequence>
<gene>
    <name evidence="1" type="ORF">DPMN_066193</name>
</gene>
<dbReference type="EMBL" id="JAIWYP010000014">
    <property type="protein sequence ID" value="KAH3706803.1"/>
    <property type="molecule type" value="Genomic_DNA"/>
</dbReference>
<proteinExistence type="predicted"/>
<organism evidence="1 2">
    <name type="scientific">Dreissena polymorpha</name>
    <name type="common">Zebra mussel</name>
    <name type="synonym">Mytilus polymorpha</name>
    <dbReference type="NCBI Taxonomy" id="45954"/>
    <lineage>
        <taxon>Eukaryota</taxon>
        <taxon>Metazoa</taxon>
        <taxon>Spiralia</taxon>
        <taxon>Lophotrochozoa</taxon>
        <taxon>Mollusca</taxon>
        <taxon>Bivalvia</taxon>
        <taxon>Autobranchia</taxon>
        <taxon>Heteroconchia</taxon>
        <taxon>Euheterodonta</taxon>
        <taxon>Imparidentia</taxon>
        <taxon>Neoheterodontei</taxon>
        <taxon>Myida</taxon>
        <taxon>Dreissenoidea</taxon>
        <taxon>Dreissenidae</taxon>
        <taxon>Dreissena</taxon>
    </lineage>
</organism>
<comment type="caution">
    <text evidence="1">The sequence shown here is derived from an EMBL/GenBank/DDBJ whole genome shotgun (WGS) entry which is preliminary data.</text>
</comment>
<name>A0A9D4BUT8_DREPO</name>
<keyword evidence="2" id="KW-1185">Reference proteome</keyword>
<evidence type="ECO:0000313" key="1">
    <source>
        <dbReference type="EMBL" id="KAH3706803.1"/>
    </source>
</evidence>